<accession>A0A7J7L5M7</accession>
<evidence type="ECO:0000256" key="4">
    <source>
        <dbReference type="ARBA" id="ARBA00004496"/>
    </source>
</evidence>
<comment type="subunit">
    <text evidence="6">Component of the CCR4-NOT complex, at least composed of CRR4 and CAF1 proteins.</text>
</comment>
<evidence type="ECO:0000256" key="10">
    <source>
        <dbReference type="ARBA" id="ARBA00022723"/>
    </source>
</evidence>
<organism evidence="18 19">
    <name type="scientific">Kingdonia uniflora</name>
    <dbReference type="NCBI Taxonomy" id="39325"/>
    <lineage>
        <taxon>Eukaryota</taxon>
        <taxon>Viridiplantae</taxon>
        <taxon>Streptophyta</taxon>
        <taxon>Embryophyta</taxon>
        <taxon>Tracheophyta</taxon>
        <taxon>Spermatophyta</taxon>
        <taxon>Magnoliopsida</taxon>
        <taxon>Ranunculales</taxon>
        <taxon>Circaeasteraceae</taxon>
        <taxon>Kingdonia</taxon>
    </lineage>
</organism>
<proteinExistence type="inferred from homology"/>
<comment type="cofactor">
    <cofactor evidence="2">
        <name>a divalent metal cation</name>
        <dbReference type="ChEBI" id="CHEBI:60240"/>
    </cofactor>
</comment>
<keyword evidence="14" id="KW-0805">Transcription regulation</keyword>
<dbReference type="Pfam" id="PF04857">
    <property type="entry name" value="CAF1"/>
    <property type="match status" value="2"/>
</dbReference>
<evidence type="ECO:0000256" key="13">
    <source>
        <dbReference type="ARBA" id="ARBA00022884"/>
    </source>
</evidence>
<dbReference type="EMBL" id="JACGCM010002618">
    <property type="protein sequence ID" value="KAF6137917.1"/>
    <property type="molecule type" value="Genomic_DNA"/>
</dbReference>
<comment type="similarity">
    <text evidence="5">Belongs to the CAF1 family.</text>
</comment>
<evidence type="ECO:0000256" key="17">
    <source>
        <dbReference type="ARBA" id="ARBA00025148"/>
    </source>
</evidence>
<dbReference type="InterPro" id="IPR012337">
    <property type="entry name" value="RNaseH-like_sf"/>
</dbReference>
<keyword evidence="9" id="KW-0540">Nuclease</keyword>
<evidence type="ECO:0000256" key="6">
    <source>
        <dbReference type="ARBA" id="ARBA00011757"/>
    </source>
</evidence>
<dbReference type="AlphaFoldDB" id="A0A7J7L5M7"/>
<evidence type="ECO:0000313" key="19">
    <source>
        <dbReference type="Proteomes" id="UP000541444"/>
    </source>
</evidence>
<evidence type="ECO:0000256" key="8">
    <source>
        <dbReference type="ARBA" id="ARBA00022490"/>
    </source>
</evidence>
<evidence type="ECO:0000313" key="18">
    <source>
        <dbReference type="EMBL" id="KAF6137917.1"/>
    </source>
</evidence>
<dbReference type="EC" id="3.1.13.4" evidence="7"/>
<comment type="subcellular location">
    <subcellularLocation>
        <location evidence="4">Cytoplasm</location>
    </subcellularLocation>
    <subcellularLocation>
        <location evidence="3">Nucleus</location>
    </subcellularLocation>
</comment>
<evidence type="ECO:0000256" key="15">
    <source>
        <dbReference type="ARBA" id="ARBA00023163"/>
    </source>
</evidence>
<evidence type="ECO:0000256" key="7">
    <source>
        <dbReference type="ARBA" id="ARBA00012161"/>
    </source>
</evidence>
<evidence type="ECO:0000256" key="9">
    <source>
        <dbReference type="ARBA" id="ARBA00022722"/>
    </source>
</evidence>
<evidence type="ECO:0000256" key="2">
    <source>
        <dbReference type="ARBA" id="ARBA00001968"/>
    </source>
</evidence>
<dbReference type="PANTHER" id="PTHR10797">
    <property type="entry name" value="CCR4-NOT TRANSCRIPTION COMPLEX SUBUNIT"/>
    <property type="match status" value="1"/>
</dbReference>
<dbReference type="InterPro" id="IPR006941">
    <property type="entry name" value="RNase_CAF1"/>
</dbReference>
<protein>
    <recommendedName>
        <fullName evidence="7">poly(A)-specific ribonuclease</fullName>
        <ecNumber evidence="7">3.1.13.4</ecNumber>
    </recommendedName>
</protein>
<comment type="function">
    <text evidence="17">Ubiquitous transcription factor required for a diverse set of processes. It is a component of the CCR4 complex involved in the control of gene expression.</text>
</comment>
<evidence type="ECO:0000256" key="1">
    <source>
        <dbReference type="ARBA" id="ARBA00001663"/>
    </source>
</evidence>
<evidence type="ECO:0000256" key="11">
    <source>
        <dbReference type="ARBA" id="ARBA00022801"/>
    </source>
</evidence>
<dbReference type="GO" id="GO:0003723">
    <property type="term" value="F:RNA binding"/>
    <property type="evidence" value="ECO:0007669"/>
    <property type="project" value="UniProtKB-KW"/>
</dbReference>
<dbReference type="GO" id="GO:0005737">
    <property type="term" value="C:cytoplasm"/>
    <property type="evidence" value="ECO:0007669"/>
    <property type="project" value="UniProtKB-SubCell"/>
</dbReference>
<dbReference type="GO" id="GO:0030014">
    <property type="term" value="C:CCR4-NOT complex"/>
    <property type="evidence" value="ECO:0007669"/>
    <property type="project" value="InterPro"/>
</dbReference>
<dbReference type="GO" id="GO:0046872">
    <property type="term" value="F:metal ion binding"/>
    <property type="evidence" value="ECO:0007669"/>
    <property type="project" value="UniProtKB-KW"/>
</dbReference>
<keyword evidence="10" id="KW-0479">Metal-binding</keyword>
<keyword evidence="15" id="KW-0804">Transcription</keyword>
<dbReference type="Proteomes" id="UP000541444">
    <property type="component" value="Unassembled WGS sequence"/>
</dbReference>
<keyword evidence="13" id="KW-0694">RNA-binding</keyword>
<sequence length="286" mass="32668">MKEVWSSNFEFEMSMMEDAARMYRYVCIDTEFPGFLRSSSRDASEWEHYADLKFNVDNLKVIQLGLTFSDGVNSDTGDTTWQINFREFDPACDKQVSMSIELLRNSGIDLEKNSREGVDMLAFAKRFRGILRDNRDLKWITFHGLYDLAYLVKIITNGKPMPNSLTDFLQTLACLFRHLYDAKVMAAFSQGLCGGELSLERLGNILKVKRAGASHQAGSDSLLTIGVFWEMKKLLSNLKDEEFEDRLYGTKCRPLSLCAFRGNDVIVDDRQKLQNVPVFPARSCVL</sequence>
<dbReference type="SUPFAM" id="SSF53098">
    <property type="entry name" value="Ribonuclease H-like"/>
    <property type="match status" value="1"/>
</dbReference>
<keyword evidence="12" id="KW-0269">Exonuclease</keyword>
<name>A0A7J7L5M7_9MAGN</name>
<evidence type="ECO:0000256" key="3">
    <source>
        <dbReference type="ARBA" id="ARBA00004123"/>
    </source>
</evidence>
<dbReference type="InterPro" id="IPR039637">
    <property type="entry name" value="CNOT7/CNOT8/Pop2"/>
</dbReference>
<comment type="catalytic activity">
    <reaction evidence="1">
        <text>Exonucleolytic cleavage of poly(A) to 5'-AMP.</text>
        <dbReference type="EC" id="3.1.13.4"/>
    </reaction>
</comment>
<dbReference type="Gene3D" id="3.30.420.10">
    <property type="entry name" value="Ribonuclease H-like superfamily/Ribonuclease H"/>
    <property type="match status" value="1"/>
</dbReference>
<evidence type="ECO:0000256" key="14">
    <source>
        <dbReference type="ARBA" id="ARBA00023015"/>
    </source>
</evidence>
<dbReference type="GO" id="GO:0005634">
    <property type="term" value="C:nucleus"/>
    <property type="evidence" value="ECO:0007669"/>
    <property type="project" value="UniProtKB-SubCell"/>
</dbReference>
<keyword evidence="8" id="KW-0963">Cytoplasm</keyword>
<evidence type="ECO:0000256" key="5">
    <source>
        <dbReference type="ARBA" id="ARBA00008372"/>
    </source>
</evidence>
<dbReference type="GO" id="GO:0004535">
    <property type="term" value="F:poly(A)-specific ribonuclease activity"/>
    <property type="evidence" value="ECO:0007669"/>
    <property type="project" value="UniProtKB-EC"/>
</dbReference>
<keyword evidence="11" id="KW-0378">Hydrolase</keyword>
<evidence type="ECO:0000256" key="16">
    <source>
        <dbReference type="ARBA" id="ARBA00023242"/>
    </source>
</evidence>
<dbReference type="OrthoDB" id="696953at2759"/>
<comment type="caution">
    <text evidence="18">The sequence shown here is derived from an EMBL/GenBank/DDBJ whole genome shotgun (WGS) entry which is preliminary data.</text>
</comment>
<keyword evidence="19" id="KW-1185">Reference proteome</keyword>
<gene>
    <name evidence="18" type="ORF">GIB67_041790</name>
</gene>
<dbReference type="InterPro" id="IPR036397">
    <property type="entry name" value="RNaseH_sf"/>
</dbReference>
<reference evidence="18 19" key="1">
    <citation type="journal article" date="2020" name="IScience">
        <title>Genome Sequencing of the Endangered Kingdonia uniflora (Circaeasteraceae, Ranunculales) Reveals Potential Mechanisms of Evolutionary Specialization.</title>
        <authorList>
            <person name="Sun Y."/>
            <person name="Deng T."/>
            <person name="Zhang A."/>
            <person name="Moore M.J."/>
            <person name="Landis J.B."/>
            <person name="Lin N."/>
            <person name="Zhang H."/>
            <person name="Zhang X."/>
            <person name="Huang J."/>
            <person name="Zhang X."/>
            <person name="Sun H."/>
            <person name="Wang H."/>
        </authorList>
    </citation>
    <scope>NUCLEOTIDE SEQUENCE [LARGE SCALE GENOMIC DNA]</scope>
    <source>
        <strain evidence="18">TB1705</strain>
        <tissue evidence="18">Leaf</tissue>
    </source>
</reference>
<keyword evidence="16" id="KW-0539">Nucleus</keyword>
<evidence type="ECO:0000256" key="12">
    <source>
        <dbReference type="ARBA" id="ARBA00022839"/>
    </source>
</evidence>